<accession>A0A1F6CD56</accession>
<dbReference type="AlphaFoldDB" id="A0A1F6CD56"/>
<gene>
    <name evidence="1" type="ORF">A3F84_14010</name>
</gene>
<dbReference type="EMBL" id="MFKF01000275">
    <property type="protein sequence ID" value="OGG47086.1"/>
    <property type="molecule type" value="Genomic_DNA"/>
</dbReference>
<name>A0A1F6CD56_HANXR</name>
<dbReference type="Proteomes" id="UP000178606">
    <property type="component" value="Unassembled WGS sequence"/>
</dbReference>
<dbReference type="SUPFAM" id="SSF160761">
    <property type="entry name" value="TTHC002-like"/>
    <property type="match status" value="1"/>
</dbReference>
<evidence type="ECO:0000313" key="1">
    <source>
        <dbReference type="EMBL" id="OGG47086.1"/>
    </source>
</evidence>
<reference evidence="1 2" key="1">
    <citation type="journal article" date="2016" name="Nat. Commun.">
        <title>Thousands of microbial genomes shed light on interconnected biogeochemical processes in an aquifer system.</title>
        <authorList>
            <person name="Anantharaman K."/>
            <person name="Brown C.T."/>
            <person name="Hug L.A."/>
            <person name="Sharon I."/>
            <person name="Castelle C.J."/>
            <person name="Probst A.J."/>
            <person name="Thomas B.C."/>
            <person name="Singh A."/>
            <person name="Wilkins M.J."/>
            <person name="Karaoz U."/>
            <person name="Brodie E.L."/>
            <person name="Williams K.H."/>
            <person name="Hubbard S.S."/>
            <person name="Banfield J.F."/>
        </authorList>
    </citation>
    <scope>NUCLEOTIDE SEQUENCE [LARGE SCALE GENOMIC DNA]</scope>
    <source>
        <strain evidence="2">RIFCSPLOWO2_12_FULL_64_10</strain>
    </source>
</reference>
<organism evidence="1 2">
    <name type="scientific">Handelsmanbacteria sp. (strain RIFCSPLOWO2_12_FULL_64_10)</name>
    <dbReference type="NCBI Taxonomy" id="1817868"/>
    <lineage>
        <taxon>Bacteria</taxon>
        <taxon>Candidatus Handelsmaniibacteriota</taxon>
    </lineage>
</organism>
<dbReference type="InterPro" id="IPR037262">
    <property type="entry name" value="TTHC002-like"/>
</dbReference>
<evidence type="ECO:0000313" key="2">
    <source>
        <dbReference type="Proteomes" id="UP000178606"/>
    </source>
</evidence>
<proteinExistence type="predicted"/>
<dbReference type="Pfam" id="PF18882">
    <property type="entry name" value="DUF5647"/>
    <property type="match status" value="1"/>
</dbReference>
<sequence>MKETIRRKNSALEKWFSSYLIDNPEIAEQIPKRSALALMPADDPALAMHNLAAAMRMVDMDSRLKLFCVILDGQHKTYKATVMVVEAKAQD</sequence>
<protein>
    <submittedName>
        <fullName evidence="1">Uncharacterized protein</fullName>
    </submittedName>
</protein>
<comment type="caution">
    <text evidence="1">The sequence shown here is derived from an EMBL/GenBank/DDBJ whole genome shotgun (WGS) entry which is preliminary data.</text>
</comment>
<dbReference type="InterPro" id="IPR043707">
    <property type="entry name" value="DUF5647"/>
</dbReference>